<evidence type="ECO:0000313" key="3">
    <source>
        <dbReference type="Proteomes" id="UP000541558"/>
    </source>
</evidence>
<evidence type="ECO:0000256" key="1">
    <source>
        <dbReference type="SAM" id="SignalP"/>
    </source>
</evidence>
<dbReference type="Proteomes" id="UP000541558">
    <property type="component" value="Unassembled WGS sequence"/>
</dbReference>
<evidence type="ECO:0000313" key="2">
    <source>
        <dbReference type="EMBL" id="KAF5329972.1"/>
    </source>
</evidence>
<accession>A0A8H5BUS4</accession>
<reference evidence="2 3" key="1">
    <citation type="journal article" date="2020" name="ISME J.">
        <title>Uncovering the hidden diversity of litter-decomposition mechanisms in mushroom-forming fungi.</title>
        <authorList>
            <person name="Floudas D."/>
            <person name="Bentzer J."/>
            <person name="Ahren D."/>
            <person name="Johansson T."/>
            <person name="Persson P."/>
            <person name="Tunlid A."/>
        </authorList>
    </citation>
    <scope>NUCLEOTIDE SEQUENCE [LARGE SCALE GENOMIC DNA]</scope>
    <source>
        <strain evidence="2 3">CBS 175.51</strain>
    </source>
</reference>
<keyword evidence="3" id="KW-1185">Reference proteome</keyword>
<comment type="caution">
    <text evidence="2">The sequence shown here is derived from an EMBL/GenBank/DDBJ whole genome shotgun (WGS) entry which is preliminary data.</text>
</comment>
<gene>
    <name evidence="2" type="ORF">D9611_010403</name>
</gene>
<keyword evidence="1" id="KW-0732">Signal</keyword>
<sequence>MAGPLSISLIFAHITLFLSFSLRTAYACEGECMSGVTNVFNGNYTIPVQLTILSLADQINSQLLPDMPPTAGYLDPLVLAYNDQAYAIMEKAIFPGFFHGRCQDPSTGFNPPGCPKPDCPVVCGTPGSMVHFYSRLRYIAYNTTWHLLHDLAKPGTPVFNQILNNVEELRSSGASRKRQLFDDTSSLGDYRDSLFPRLAKHPNYSGGIVSLAVSKRDNYVRDTLAGILQDIRFILEKICGGGGDGTTNGLPYCNWERSMKEYILTFP</sequence>
<dbReference type="EMBL" id="JAACJK010000117">
    <property type="protein sequence ID" value="KAF5329972.1"/>
    <property type="molecule type" value="Genomic_DNA"/>
</dbReference>
<feature type="chain" id="PRO_5034324003" evidence="1">
    <location>
        <begin position="28"/>
        <end position="267"/>
    </location>
</feature>
<dbReference type="AlphaFoldDB" id="A0A8H5BUS4"/>
<protein>
    <submittedName>
        <fullName evidence="2">Uncharacterized protein</fullName>
    </submittedName>
</protein>
<organism evidence="2 3">
    <name type="scientific">Ephemerocybe angulata</name>
    <dbReference type="NCBI Taxonomy" id="980116"/>
    <lineage>
        <taxon>Eukaryota</taxon>
        <taxon>Fungi</taxon>
        <taxon>Dikarya</taxon>
        <taxon>Basidiomycota</taxon>
        <taxon>Agaricomycotina</taxon>
        <taxon>Agaricomycetes</taxon>
        <taxon>Agaricomycetidae</taxon>
        <taxon>Agaricales</taxon>
        <taxon>Agaricineae</taxon>
        <taxon>Psathyrellaceae</taxon>
        <taxon>Ephemerocybe</taxon>
    </lineage>
</organism>
<dbReference type="OrthoDB" id="3255642at2759"/>
<name>A0A8H5BUS4_9AGAR</name>
<feature type="signal peptide" evidence="1">
    <location>
        <begin position="1"/>
        <end position="27"/>
    </location>
</feature>
<proteinExistence type="predicted"/>